<sequence length="64" mass="7419">MLLENPLERKMAFSDGFHDELNFTSIPDDATNCPVRGIMFNLKLSVYYLIRWNSIHESTNISRG</sequence>
<dbReference type="AlphaFoldDB" id="A0A450Z7E4"/>
<organism evidence="1">
    <name type="scientific">Candidatus Kentrum sp. SD</name>
    <dbReference type="NCBI Taxonomy" id="2126332"/>
    <lineage>
        <taxon>Bacteria</taxon>
        <taxon>Pseudomonadati</taxon>
        <taxon>Pseudomonadota</taxon>
        <taxon>Gammaproteobacteria</taxon>
        <taxon>Candidatus Kentrum</taxon>
    </lineage>
</organism>
<reference evidence="1" key="1">
    <citation type="submission" date="2019-02" db="EMBL/GenBank/DDBJ databases">
        <authorList>
            <person name="Gruber-Vodicka R. H."/>
            <person name="Seah K. B. B."/>
        </authorList>
    </citation>
    <scope>NUCLEOTIDE SEQUENCE</scope>
    <source>
        <strain evidence="1">BECK_S1320</strain>
    </source>
</reference>
<evidence type="ECO:0000313" key="1">
    <source>
        <dbReference type="EMBL" id="VFK49740.1"/>
    </source>
</evidence>
<proteinExistence type="predicted"/>
<accession>A0A450Z7E4</accession>
<protein>
    <submittedName>
        <fullName evidence="1">Uncharacterized protein</fullName>
    </submittedName>
</protein>
<name>A0A450Z7E4_9GAMM</name>
<gene>
    <name evidence="1" type="ORF">BECKSD772E_GA0070983_12281</name>
</gene>
<dbReference type="EMBL" id="CAADFU010000228">
    <property type="protein sequence ID" value="VFK49740.1"/>
    <property type="molecule type" value="Genomic_DNA"/>
</dbReference>